<gene>
    <name evidence="2" type="ORF">FH972_020019</name>
</gene>
<sequence>MECTEDIEIAEIVTAGLASRTCASDRIRCIFRGTPTRPPIHIDLTEDAHAATKPPHTGPKTRGGRTGRKTIGGGPRGATTRGDLHSKLMEAEVV</sequence>
<dbReference type="AlphaFoldDB" id="A0A5N6RRX8"/>
<keyword evidence="3" id="KW-1185">Reference proteome</keyword>
<dbReference type="EMBL" id="CM017328">
    <property type="protein sequence ID" value="KAE8125186.1"/>
    <property type="molecule type" value="Genomic_DNA"/>
</dbReference>
<evidence type="ECO:0000313" key="2">
    <source>
        <dbReference type="EMBL" id="KAE8125186.1"/>
    </source>
</evidence>
<protein>
    <submittedName>
        <fullName evidence="2">Uncharacterized protein</fullName>
    </submittedName>
</protein>
<reference evidence="2 3" key="1">
    <citation type="submission" date="2019-06" db="EMBL/GenBank/DDBJ databases">
        <title>A chromosomal-level reference genome of Carpinus fangiana (Coryloideae, Betulaceae).</title>
        <authorList>
            <person name="Yang X."/>
            <person name="Wang Z."/>
            <person name="Zhang L."/>
            <person name="Hao G."/>
            <person name="Liu J."/>
            <person name="Yang Y."/>
        </authorList>
    </citation>
    <scope>NUCLEOTIDE SEQUENCE [LARGE SCALE GENOMIC DNA]</scope>
    <source>
        <strain evidence="2">Cfa_2016G</strain>
        <tissue evidence="2">Leaf</tissue>
    </source>
</reference>
<organism evidence="2 3">
    <name type="scientific">Carpinus fangiana</name>
    <dbReference type="NCBI Taxonomy" id="176857"/>
    <lineage>
        <taxon>Eukaryota</taxon>
        <taxon>Viridiplantae</taxon>
        <taxon>Streptophyta</taxon>
        <taxon>Embryophyta</taxon>
        <taxon>Tracheophyta</taxon>
        <taxon>Spermatophyta</taxon>
        <taxon>Magnoliopsida</taxon>
        <taxon>eudicotyledons</taxon>
        <taxon>Gunneridae</taxon>
        <taxon>Pentapetalae</taxon>
        <taxon>rosids</taxon>
        <taxon>fabids</taxon>
        <taxon>Fagales</taxon>
        <taxon>Betulaceae</taxon>
        <taxon>Carpinus</taxon>
    </lineage>
</organism>
<evidence type="ECO:0000256" key="1">
    <source>
        <dbReference type="SAM" id="MobiDB-lite"/>
    </source>
</evidence>
<dbReference type="OrthoDB" id="1827708at2759"/>
<dbReference type="Proteomes" id="UP000327013">
    <property type="component" value="Chromosome 8"/>
</dbReference>
<accession>A0A5N6RRX8</accession>
<evidence type="ECO:0000313" key="3">
    <source>
        <dbReference type="Proteomes" id="UP000327013"/>
    </source>
</evidence>
<name>A0A5N6RRX8_9ROSI</name>
<feature type="compositionally biased region" description="Basic and acidic residues" evidence="1">
    <location>
        <begin position="82"/>
        <end position="94"/>
    </location>
</feature>
<proteinExistence type="predicted"/>
<feature type="region of interest" description="Disordered" evidence="1">
    <location>
        <begin position="47"/>
        <end position="94"/>
    </location>
</feature>